<protein>
    <submittedName>
        <fullName evidence="7">Uncharacterized protein</fullName>
    </submittedName>
</protein>
<dbReference type="Pfam" id="PF01839">
    <property type="entry name" value="FG-GAP"/>
    <property type="match status" value="1"/>
</dbReference>
<feature type="chain" id="PRO_5026675432" evidence="6">
    <location>
        <begin position="31"/>
        <end position="846"/>
    </location>
</feature>
<keyword evidence="3" id="KW-0378">Hydrolase</keyword>
<proteinExistence type="predicted"/>
<dbReference type="GO" id="GO:0016787">
    <property type="term" value="F:hydrolase activity"/>
    <property type="evidence" value="ECO:0007669"/>
    <property type="project" value="UniProtKB-KW"/>
</dbReference>
<sequence length="846" mass="86813">MNRRPTLARLLTTLGGAAVAAACTASTALAQAGLPRTYEPQRIDSPVSVANGVFGRGMAGAGDLNGDGIDDLLMPQQADSPRNDGMVFVISGATGGLIARIDAPDPGGAGSRAGFGSFWTSKVGSRAVPTSDLASCSGGTVGAQCPQNPIGPPDNIPEIIVGARGVDANGTDSGRVYVYDGATRALLKRIDMPPADAAIPNALLRGSGFGRTALNPAGLTACAGNFGVGECPSLPRATAIGDLDRGGRPDLVIGAPQLTESPATAQPGSNCATAPAGTVCEQAGRAYFYRGEDIAGSDPTVILDGTNPGQAVTTIRNPDAQRDRTSGVPADNEQLANTVTAVGDLGACRAVGIRPGETCSRVDSVTAPDGVPDVVIPSPGTDLPLENPDPAFANAGVAYLIDGATGAVLYTYQHPERQSGATFGSQLSSHEPAVGDLGSTGAPDLYLPAPLQNTPAITGAGRGYVMNGNFKTGSGTVLLSRLDDPTPSKSGNFGGGSAGVGDLVRGEATPANEMLIGVEGFTSSERNDVHVFNPATEQVLQIIPDPDRQTGSGFGGSIVPLGDINGDGFLDFATSAENFDGRSGSSDGRVYVFRSDDSALPAGPTGPTGPGVAPPRGPAGPAGPAGPPGPAAPNPGAPTPPSASGEKMTAKLQVARSQVLRQARRLDVLALITRRASGQARIEFAAAGRRFRFSEKISDGRLRFSRSIPAAQAALGTGIMTISYPGDADTRPQTVRLRAASRQADLALERPRLQNGRLRASGTMAQLARGVVRVQIEWVNNGETTTLQRTAQITDGRWELNVKLSDVVARAIAGREGTVHSYTLFTGYLPRRVRGEMRSFEVLPAR</sequence>
<dbReference type="PROSITE" id="PS51257">
    <property type="entry name" value="PROKAR_LIPOPROTEIN"/>
    <property type="match status" value="1"/>
</dbReference>
<keyword evidence="2" id="KW-0677">Repeat</keyword>
<feature type="region of interest" description="Disordered" evidence="5">
    <location>
        <begin position="596"/>
        <end position="650"/>
    </location>
</feature>
<dbReference type="PANTHER" id="PTHR23221">
    <property type="entry name" value="GLYCOSYLPHOSPHATIDYLINOSITOL PHOSPHOLIPASE D"/>
    <property type="match status" value="1"/>
</dbReference>
<dbReference type="AlphaFoldDB" id="A0A6J4TC90"/>
<accession>A0A6J4TC90</accession>
<keyword evidence="1 6" id="KW-0732">Signal</keyword>
<keyword evidence="4" id="KW-0325">Glycoprotein</keyword>
<evidence type="ECO:0000313" key="7">
    <source>
        <dbReference type="EMBL" id="CAA9518895.1"/>
    </source>
</evidence>
<dbReference type="PROSITE" id="PS51470">
    <property type="entry name" value="FG_GAP"/>
    <property type="match status" value="1"/>
</dbReference>
<dbReference type="InterPro" id="IPR013519">
    <property type="entry name" value="Int_alpha_beta-p"/>
</dbReference>
<evidence type="ECO:0000256" key="5">
    <source>
        <dbReference type="SAM" id="MobiDB-lite"/>
    </source>
</evidence>
<dbReference type="SMART" id="SM00191">
    <property type="entry name" value="Int_alpha"/>
    <property type="match status" value="3"/>
</dbReference>
<organism evidence="7">
    <name type="scientific">uncultured Solirubrobacteraceae bacterium</name>
    <dbReference type="NCBI Taxonomy" id="1162706"/>
    <lineage>
        <taxon>Bacteria</taxon>
        <taxon>Bacillati</taxon>
        <taxon>Actinomycetota</taxon>
        <taxon>Thermoleophilia</taxon>
        <taxon>Solirubrobacterales</taxon>
        <taxon>Solirubrobacteraceae</taxon>
        <taxon>environmental samples</taxon>
    </lineage>
</organism>
<dbReference type="Gene3D" id="2.130.10.130">
    <property type="entry name" value="Integrin alpha, N-terminal"/>
    <property type="match status" value="3"/>
</dbReference>
<feature type="signal peptide" evidence="6">
    <location>
        <begin position="1"/>
        <end position="30"/>
    </location>
</feature>
<feature type="compositionally biased region" description="Pro residues" evidence="5">
    <location>
        <begin position="624"/>
        <end position="641"/>
    </location>
</feature>
<dbReference type="SUPFAM" id="SSF69318">
    <property type="entry name" value="Integrin alpha N-terminal domain"/>
    <property type="match status" value="3"/>
</dbReference>
<evidence type="ECO:0000256" key="3">
    <source>
        <dbReference type="ARBA" id="ARBA00022801"/>
    </source>
</evidence>
<dbReference type="InterPro" id="IPR013517">
    <property type="entry name" value="FG-GAP"/>
</dbReference>
<gene>
    <name evidence="7" type="ORF">AVDCRST_MAG53-3167</name>
</gene>
<evidence type="ECO:0000256" key="6">
    <source>
        <dbReference type="SAM" id="SignalP"/>
    </source>
</evidence>
<evidence type="ECO:0000256" key="1">
    <source>
        <dbReference type="ARBA" id="ARBA00022729"/>
    </source>
</evidence>
<evidence type="ECO:0000256" key="2">
    <source>
        <dbReference type="ARBA" id="ARBA00022737"/>
    </source>
</evidence>
<dbReference type="InterPro" id="IPR028994">
    <property type="entry name" value="Integrin_alpha_N"/>
</dbReference>
<evidence type="ECO:0000256" key="4">
    <source>
        <dbReference type="ARBA" id="ARBA00023180"/>
    </source>
</evidence>
<dbReference type="EMBL" id="CADCVR010000097">
    <property type="protein sequence ID" value="CAA9518895.1"/>
    <property type="molecule type" value="Genomic_DNA"/>
</dbReference>
<reference evidence="7" key="1">
    <citation type="submission" date="2020-02" db="EMBL/GenBank/DDBJ databases">
        <authorList>
            <person name="Meier V. D."/>
        </authorList>
    </citation>
    <scope>NUCLEOTIDE SEQUENCE</scope>
    <source>
        <strain evidence="7">AVDCRST_MAG53</strain>
    </source>
</reference>
<name>A0A6J4TC90_9ACTN</name>
<dbReference type="PANTHER" id="PTHR23221:SF7">
    <property type="entry name" value="PHOSPHATIDYLINOSITOL-GLYCAN-SPECIFIC PHOSPHOLIPASE D"/>
    <property type="match status" value="1"/>
</dbReference>